<dbReference type="Proteomes" id="UP001519460">
    <property type="component" value="Unassembled WGS sequence"/>
</dbReference>
<protein>
    <submittedName>
        <fullName evidence="1">Uncharacterized protein</fullName>
    </submittedName>
</protein>
<sequence>MTKKIDHMILCLCAADADRGEVHVFCERFKDGQPSHCNCTINKAEVESEKCDLSHPVQAVTIDRTRDGVSTKLCEFSNYTTGTVDTSHPDATCSLDESPRVEEYILKFETIANRSRDEGAHINCNVSCLDANFEQGLTISYEGVPIQFGKLQDRRNSVKICPKHYEFR</sequence>
<comment type="caution">
    <text evidence="1">The sequence shown here is derived from an EMBL/GenBank/DDBJ whole genome shotgun (WGS) entry which is preliminary data.</text>
</comment>
<keyword evidence="2" id="KW-1185">Reference proteome</keyword>
<proteinExistence type="predicted"/>
<gene>
    <name evidence="1" type="ORF">BaRGS_00028532</name>
</gene>
<dbReference type="AlphaFoldDB" id="A0ABD0K005"/>
<name>A0ABD0K005_9CAEN</name>
<reference evidence="1 2" key="1">
    <citation type="journal article" date="2023" name="Sci. Data">
        <title>Genome assembly of the Korean intertidal mud-creeper Batillaria attramentaria.</title>
        <authorList>
            <person name="Patra A.K."/>
            <person name="Ho P.T."/>
            <person name="Jun S."/>
            <person name="Lee S.J."/>
            <person name="Kim Y."/>
            <person name="Won Y.J."/>
        </authorList>
    </citation>
    <scope>NUCLEOTIDE SEQUENCE [LARGE SCALE GENOMIC DNA]</scope>
    <source>
        <strain evidence="1">Wonlab-2016</strain>
    </source>
</reference>
<accession>A0ABD0K005</accession>
<dbReference type="EMBL" id="JACVVK020000285">
    <property type="protein sequence ID" value="KAK7480256.1"/>
    <property type="molecule type" value="Genomic_DNA"/>
</dbReference>
<organism evidence="1 2">
    <name type="scientific">Batillaria attramentaria</name>
    <dbReference type="NCBI Taxonomy" id="370345"/>
    <lineage>
        <taxon>Eukaryota</taxon>
        <taxon>Metazoa</taxon>
        <taxon>Spiralia</taxon>
        <taxon>Lophotrochozoa</taxon>
        <taxon>Mollusca</taxon>
        <taxon>Gastropoda</taxon>
        <taxon>Caenogastropoda</taxon>
        <taxon>Sorbeoconcha</taxon>
        <taxon>Cerithioidea</taxon>
        <taxon>Batillariidae</taxon>
        <taxon>Batillaria</taxon>
    </lineage>
</organism>
<evidence type="ECO:0000313" key="1">
    <source>
        <dbReference type="EMBL" id="KAK7480256.1"/>
    </source>
</evidence>
<evidence type="ECO:0000313" key="2">
    <source>
        <dbReference type="Proteomes" id="UP001519460"/>
    </source>
</evidence>